<dbReference type="AlphaFoldDB" id="A0A4S2MM51"/>
<accession>A0A4S2MM51</accession>
<proteinExistence type="predicted"/>
<feature type="compositionally biased region" description="Low complexity" evidence="1">
    <location>
        <begin position="50"/>
        <end position="71"/>
    </location>
</feature>
<keyword evidence="3" id="KW-1185">Reference proteome</keyword>
<dbReference type="EMBL" id="ML220196">
    <property type="protein sequence ID" value="TGZ76219.1"/>
    <property type="molecule type" value="Genomic_DNA"/>
</dbReference>
<evidence type="ECO:0000313" key="2">
    <source>
        <dbReference type="EMBL" id="TGZ76219.1"/>
    </source>
</evidence>
<dbReference type="Proteomes" id="UP000298138">
    <property type="component" value="Unassembled WGS sequence"/>
</dbReference>
<feature type="region of interest" description="Disordered" evidence="1">
    <location>
        <begin position="139"/>
        <end position="182"/>
    </location>
</feature>
<dbReference type="InParanoid" id="A0A4S2MM51"/>
<feature type="compositionally biased region" description="Basic residues" evidence="1">
    <location>
        <begin position="152"/>
        <end position="161"/>
    </location>
</feature>
<feature type="region of interest" description="Disordered" evidence="1">
    <location>
        <begin position="30"/>
        <end position="91"/>
    </location>
</feature>
<evidence type="ECO:0000256" key="1">
    <source>
        <dbReference type="SAM" id="MobiDB-lite"/>
    </source>
</evidence>
<protein>
    <submittedName>
        <fullName evidence="2">Uncharacterized protein</fullName>
    </submittedName>
</protein>
<name>A0A4S2MM51_9PEZI</name>
<evidence type="ECO:0000313" key="3">
    <source>
        <dbReference type="Proteomes" id="UP000298138"/>
    </source>
</evidence>
<feature type="compositionally biased region" description="Basic and acidic residues" evidence="1">
    <location>
        <begin position="162"/>
        <end position="182"/>
    </location>
</feature>
<sequence>MVRLHHLKQSLTLHPASTWFLDLLPPDPIPPSPEAHGTAPARKSGHSVTKAKAPSITTTTTTNTARSTTPSGSQTDTEEEEEEEEEEEGRAVPMLTRCLKCDRFFRTAGCRARGWGREVRVCAECAREEVSVEDAVELWDDTGTDGPETGKQRSRRRSRLKQRVEGLGRTLRGDGAEVRAGR</sequence>
<reference evidence="2 3" key="1">
    <citation type="submission" date="2019-04" db="EMBL/GenBank/DDBJ databases">
        <title>Comparative genomics and transcriptomics to analyze fruiting body development in filamentous ascomycetes.</title>
        <authorList>
            <consortium name="DOE Joint Genome Institute"/>
            <person name="Lutkenhaus R."/>
            <person name="Traeger S."/>
            <person name="Breuer J."/>
            <person name="Kuo A."/>
            <person name="Lipzen A."/>
            <person name="Pangilinan J."/>
            <person name="Dilworth D."/>
            <person name="Sandor L."/>
            <person name="Poggeler S."/>
            <person name="Barry K."/>
            <person name="Grigoriev I.V."/>
            <person name="Nowrousian M."/>
        </authorList>
    </citation>
    <scope>NUCLEOTIDE SEQUENCE [LARGE SCALE GENOMIC DNA]</scope>
    <source>
        <strain evidence="2 3">CBS 389.68</strain>
    </source>
</reference>
<organism evidence="2 3">
    <name type="scientific">Ascodesmis nigricans</name>
    <dbReference type="NCBI Taxonomy" id="341454"/>
    <lineage>
        <taxon>Eukaryota</taxon>
        <taxon>Fungi</taxon>
        <taxon>Dikarya</taxon>
        <taxon>Ascomycota</taxon>
        <taxon>Pezizomycotina</taxon>
        <taxon>Pezizomycetes</taxon>
        <taxon>Pezizales</taxon>
        <taxon>Ascodesmidaceae</taxon>
        <taxon>Ascodesmis</taxon>
    </lineage>
</organism>
<gene>
    <name evidence="2" type="ORF">EX30DRAFT_352805</name>
</gene>
<feature type="compositionally biased region" description="Acidic residues" evidence="1">
    <location>
        <begin position="76"/>
        <end position="88"/>
    </location>
</feature>